<feature type="compositionally biased region" description="Low complexity" evidence="7">
    <location>
        <begin position="3162"/>
        <end position="3174"/>
    </location>
</feature>
<feature type="compositionally biased region" description="Low complexity" evidence="7">
    <location>
        <begin position="5883"/>
        <end position="5902"/>
    </location>
</feature>
<feature type="compositionally biased region" description="Basic residues" evidence="7">
    <location>
        <begin position="3126"/>
        <end position="3136"/>
    </location>
</feature>
<feature type="compositionally biased region" description="Gly residues" evidence="7">
    <location>
        <begin position="6390"/>
        <end position="6403"/>
    </location>
</feature>
<feature type="compositionally biased region" description="Low complexity" evidence="7">
    <location>
        <begin position="3324"/>
        <end position="3335"/>
    </location>
</feature>
<feature type="compositionally biased region" description="Basic residues" evidence="7">
    <location>
        <begin position="6274"/>
        <end position="6283"/>
    </location>
</feature>
<feature type="compositionally biased region" description="Basic residues" evidence="7">
    <location>
        <begin position="5144"/>
        <end position="5161"/>
    </location>
</feature>
<feature type="compositionally biased region" description="Basic residues" evidence="7">
    <location>
        <begin position="4422"/>
        <end position="4448"/>
    </location>
</feature>
<feature type="compositionally biased region" description="Basic residues" evidence="7">
    <location>
        <begin position="5297"/>
        <end position="5316"/>
    </location>
</feature>
<feature type="region of interest" description="Disordered" evidence="7">
    <location>
        <begin position="2931"/>
        <end position="2997"/>
    </location>
</feature>
<feature type="compositionally biased region" description="Basic residues" evidence="7">
    <location>
        <begin position="709"/>
        <end position="728"/>
    </location>
</feature>
<evidence type="ECO:0000256" key="4">
    <source>
        <dbReference type="ARBA" id="ARBA00048772"/>
    </source>
</evidence>
<dbReference type="EC" id="2.1.3.3" evidence="2"/>
<feature type="region of interest" description="Disordered" evidence="7">
    <location>
        <begin position="7101"/>
        <end position="7180"/>
    </location>
</feature>
<feature type="compositionally biased region" description="Low complexity" evidence="7">
    <location>
        <begin position="5071"/>
        <end position="5081"/>
    </location>
</feature>
<feature type="region of interest" description="Disordered" evidence="7">
    <location>
        <begin position="1097"/>
        <end position="1229"/>
    </location>
</feature>
<feature type="region of interest" description="Disordered" evidence="7">
    <location>
        <begin position="4347"/>
        <end position="4368"/>
    </location>
</feature>
<feature type="region of interest" description="Disordered" evidence="7">
    <location>
        <begin position="6210"/>
        <end position="6300"/>
    </location>
</feature>
<feature type="region of interest" description="Disordered" evidence="7">
    <location>
        <begin position="6418"/>
        <end position="6441"/>
    </location>
</feature>
<dbReference type="GO" id="GO:0042450">
    <property type="term" value="P:L-arginine biosynthetic process via ornithine"/>
    <property type="evidence" value="ECO:0007669"/>
    <property type="project" value="TreeGrafter"/>
</dbReference>
<dbReference type="InterPro" id="IPR006130">
    <property type="entry name" value="Asp/Orn_carbamoylTrfase"/>
</dbReference>
<dbReference type="GO" id="GO:0016597">
    <property type="term" value="F:amino acid binding"/>
    <property type="evidence" value="ECO:0007669"/>
    <property type="project" value="InterPro"/>
</dbReference>
<feature type="compositionally biased region" description="Basic residues" evidence="7">
    <location>
        <begin position="3093"/>
        <end position="3117"/>
    </location>
</feature>
<feature type="modified residue" description="4-aspartylphosphate" evidence="5">
    <location>
        <position position="7263"/>
    </location>
</feature>
<feature type="compositionally biased region" description="Basic and acidic residues" evidence="7">
    <location>
        <begin position="4354"/>
        <end position="4368"/>
    </location>
</feature>
<feature type="region of interest" description="Disordered" evidence="7">
    <location>
        <begin position="3396"/>
        <end position="3422"/>
    </location>
</feature>
<feature type="compositionally biased region" description="Low complexity" evidence="7">
    <location>
        <begin position="6816"/>
        <end position="6827"/>
    </location>
</feature>
<feature type="compositionally biased region" description="Basic residues" evidence="7">
    <location>
        <begin position="4552"/>
        <end position="4565"/>
    </location>
</feature>
<dbReference type="NCBIfam" id="TIGR00254">
    <property type="entry name" value="GGDEF"/>
    <property type="match status" value="1"/>
</dbReference>
<dbReference type="InterPro" id="IPR011990">
    <property type="entry name" value="TPR-like_helical_dom_sf"/>
</dbReference>
<feature type="region of interest" description="Disordered" evidence="7">
    <location>
        <begin position="4403"/>
        <end position="4651"/>
    </location>
</feature>
<feature type="compositionally biased region" description="Basic residues" evidence="7">
    <location>
        <begin position="2931"/>
        <end position="2952"/>
    </location>
</feature>
<feature type="region of interest" description="Disordered" evidence="7">
    <location>
        <begin position="2315"/>
        <end position="2367"/>
    </location>
</feature>
<dbReference type="FunFam" id="3.40.50.1370:FF:000008">
    <property type="entry name" value="Ornithine carbamoyltransferase"/>
    <property type="match status" value="1"/>
</dbReference>
<feature type="compositionally biased region" description="Low complexity" evidence="7">
    <location>
        <begin position="5538"/>
        <end position="5548"/>
    </location>
</feature>
<feature type="compositionally biased region" description="Basic residues" evidence="7">
    <location>
        <begin position="2326"/>
        <end position="2338"/>
    </location>
</feature>
<feature type="compositionally biased region" description="Low complexity" evidence="7">
    <location>
        <begin position="1727"/>
        <end position="1737"/>
    </location>
</feature>
<feature type="region of interest" description="Disordered" evidence="7">
    <location>
        <begin position="6379"/>
        <end position="6405"/>
    </location>
</feature>
<dbReference type="SMART" id="SM00138">
    <property type="entry name" value="MeTrc"/>
    <property type="match status" value="1"/>
</dbReference>
<feature type="region of interest" description="Disordered" evidence="7">
    <location>
        <begin position="4661"/>
        <end position="4680"/>
    </location>
</feature>
<feature type="compositionally biased region" description="Low complexity" evidence="7">
    <location>
        <begin position="4628"/>
        <end position="4642"/>
    </location>
</feature>
<dbReference type="NCBIfam" id="TIGR00658">
    <property type="entry name" value="orni_carb_tr"/>
    <property type="match status" value="1"/>
</dbReference>
<dbReference type="GO" id="GO:0006935">
    <property type="term" value="P:chemotaxis"/>
    <property type="evidence" value="ECO:0007669"/>
    <property type="project" value="InterPro"/>
</dbReference>
<dbReference type="NCBIfam" id="NF001986">
    <property type="entry name" value="PRK00779.1"/>
    <property type="match status" value="1"/>
</dbReference>
<evidence type="ECO:0000256" key="1">
    <source>
        <dbReference type="ARBA" id="ARBA00007805"/>
    </source>
</evidence>
<dbReference type="SUPFAM" id="SSF50341">
    <property type="entry name" value="CheW-like"/>
    <property type="match status" value="1"/>
</dbReference>
<feature type="compositionally biased region" description="Basic residues" evidence="7">
    <location>
        <begin position="745"/>
        <end position="776"/>
    </location>
</feature>
<dbReference type="InterPro" id="IPR036061">
    <property type="entry name" value="CheW-like_dom_sf"/>
</dbReference>
<feature type="compositionally biased region" description="Basic residues" evidence="7">
    <location>
        <begin position="1358"/>
        <end position="1371"/>
    </location>
</feature>
<feature type="region of interest" description="Disordered" evidence="7">
    <location>
        <begin position="434"/>
        <end position="515"/>
    </location>
</feature>
<feature type="region of interest" description="Disordered" evidence="7">
    <location>
        <begin position="1930"/>
        <end position="1963"/>
    </location>
</feature>
<feature type="region of interest" description="Disordered" evidence="7">
    <location>
        <begin position="3015"/>
        <end position="3383"/>
    </location>
</feature>
<dbReference type="InterPro" id="IPR024904">
    <property type="entry name" value="OTCase_ArgI"/>
</dbReference>
<feature type="compositionally biased region" description="Low complexity" evidence="7">
    <location>
        <begin position="4929"/>
        <end position="4939"/>
    </location>
</feature>
<dbReference type="SMART" id="SM00267">
    <property type="entry name" value="GGDEF"/>
    <property type="match status" value="1"/>
</dbReference>
<feature type="compositionally biased region" description="Basic and acidic residues" evidence="7">
    <location>
        <begin position="4199"/>
        <end position="4215"/>
    </location>
</feature>
<feature type="compositionally biased region" description="Basic and acidic residues" evidence="7">
    <location>
        <begin position="4094"/>
        <end position="4109"/>
    </location>
</feature>
<feature type="region of interest" description="Disordered" evidence="7">
    <location>
        <begin position="6723"/>
        <end position="7020"/>
    </location>
</feature>
<feature type="compositionally biased region" description="Basic and acidic residues" evidence="7">
    <location>
        <begin position="327"/>
        <end position="346"/>
    </location>
</feature>
<feature type="compositionally biased region" description="Basic residues" evidence="7">
    <location>
        <begin position="1412"/>
        <end position="1429"/>
    </location>
</feature>
<dbReference type="PROSITE" id="PS50110">
    <property type="entry name" value="RESPONSE_REGULATORY"/>
    <property type="match status" value="1"/>
</dbReference>
<feature type="compositionally biased region" description="Basic residues" evidence="7">
    <location>
        <begin position="5056"/>
        <end position="5070"/>
    </location>
</feature>
<feature type="compositionally biased region" description="Basic and acidic residues" evidence="7">
    <location>
        <begin position="4466"/>
        <end position="4477"/>
    </location>
</feature>
<feature type="compositionally biased region" description="Basic and acidic residues" evidence="7">
    <location>
        <begin position="5401"/>
        <end position="5417"/>
    </location>
</feature>
<dbReference type="GO" id="GO:0019240">
    <property type="term" value="P:citrulline biosynthetic process"/>
    <property type="evidence" value="ECO:0007669"/>
    <property type="project" value="TreeGrafter"/>
</dbReference>
<feature type="compositionally biased region" description="Basic residues" evidence="7">
    <location>
        <begin position="4696"/>
        <end position="4711"/>
    </location>
</feature>
<dbReference type="HAMAP" id="MF_01109">
    <property type="entry name" value="OTCase"/>
    <property type="match status" value="1"/>
</dbReference>
<evidence type="ECO:0000256" key="2">
    <source>
        <dbReference type="ARBA" id="ARBA00013007"/>
    </source>
</evidence>
<feature type="compositionally biased region" description="Basic residues" evidence="7">
    <location>
        <begin position="5032"/>
        <end position="5046"/>
    </location>
</feature>
<dbReference type="SUPFAM" id="SSF53335">
    <property type="entry name" value="S-adenosyl-L-methionine-dependent methyltransferases"/>
    <property type="match status" value="1"/>
</dbReference>
<dbReference type="InterPro" id="IPR029787">
    <property type="entry name" value="Nucleotide_cyclase"/>
</dbReference>
<dbReference type="InterPro" id="IPR002292">
    <property type="entry name" value="Orn/put_carbamltrans"/>
</dbReference>
<dbReference type="InterPro" id="IPR000160">
    <property type="entry name" value="GGDEF_dom"/>
</dbReference>
<dbReference type="Gene3D" id="3.40.50.2300">
    <property type="match status" value="1"/>
</dbReference>
<feature type="compositionally biased region" description="Basic and acidic residues" evidence="7">
    <location>
        <begin position="735"/>
        <end position="744"/>
    </location>
</feature>
<feature type="compositionally biased region" description="Basic residues" evidence="7">
    <location>
        <begin position="3351"/>
        <end position="3362"/>
    </location>
</feature>
<dbReference type="SUPFAM" id="SSF55073">
    <property type="entry name" value="Nucleotide cyclase"/>
    <property type="match status" value="1"/>
</dbReference>
<dbReference type="InterPro" id="IPR002545">
    <property type="entry name" value="CheW-lke_dom"/>
</dbReference>
<reference evidence="12" key="1">
    <citation type="journal article" date="2019" name="Sci. Rep.">
        <title>Draft genome of Tanacetum cinerariifolium, the natural source of mosquito coil.</title>
        <authorList>
            <person name="Yamashiro T."/>
            <person name="Shiraishi A."/>
            <person name="Satake H."/>
            <person name="Nakayama K."/>
        </authorList>
    </citation>
    <scope>NUCLEOTIDE SEQUENCE</scope>
</reference>
<keyword evidence="5" id="KW-0597">Phosphoprotein</keyword>
<feature type="compositionally biased region" description="Low complexity" evidence="7">
    <location>
        <begin position="469"/>
        <end position="478"/>
    </location>
</feature>
<feature type="compositionally biased region" description="Basic residues" evidence="7">
    <location>
        <begin position="4282"/>
        <end position="4296"/>
    </location>
</feature>
<feature type="compositionally biased region" description="Basic residues" evidence="7">
    <location>
        <begin position="1160"/>
        <end position="1169"/>
    </location>
</feature>
<dbReference type="EMBL" id="BKCJ010000005">
    <property type="protein sequence ID" value="GEU28358.1"/>
    <property type="molecule type" value="Genomic_DNA"/>
</dbReference>
<dbReference type="Pfam" id="PF01584">
    <property type="entry name" value="CheW"/>
    <property type="match status" value="1"/>
</dbReference>
<feature type="compositionally biased region" description="Basic and acidic residues" evidence="7">
    <location>
        <begin position="4671"/>
        <end position="4680"/>
    </location>
</feature>
<feature type="region of interest" description="Disordered" evidence="7">
    <location>
        <begin position="4088"/>
        <end position="4312"/>
    </location>
</feature>
<feature type="compositionally biased region" description="Low complexity" evidence="7">
    <location>
        <begin position="1291"/>
        <end position="1314"/>
    </location>
</feature>
<accession>A0A699GHT7</accession>
<feature type="region of interest" description="Disordered" evidence="7">
    <location>
        <begin position="1255"/>
        <end position="1455"/>
    </location>
</feature>
<dbReference type="InterPro" id="IPR019734">
    <property type="entry name" value="TPR_rpt"/>
</dbReference>
<feature type="compositionally biased region" description="Basic residues" evidence="7">
    <location>
        <begin position="6539"/>
        <end position="6574"/>
    </location>
</feature>
<dbReference type="InterPro" id="IPR006132">
    <property type="entry name" value="Asp/Orn_carbamoyltranf_P-bd"/>
</dbReference>
<dbReference type="GO" id="GO:0008757">
    <property type="term" value="F:S-adenosylmethionine-dependent methyltransferase activity"/>
    <property type="evidence" value="ECO:0007669"/>
    <property type="project" value="InterPro"/>
</dbReference>
<dbReference type="SMART" id="SM00448">
    <property type="entry name" value="REC"/>
    <property type="match status" value="1"/>
</dbReference>
<dbReference type="PROSITE" id="PS50123">
    <property type="entry name" value="CHER"/>
    <property type="match status" value="1"/>
</dbReference>
<dbReference type="Gene3D" id="3.40.50.1370">
    <property type="entry name" value="Aspartate/ornithine carbamoyltransferase"/>
    <property type="match status" value="2"/>
</dbReference>
<feature type="compositionally biased region" description="Basic residues" evidence="7">
    <location>
        <begin position="3396"/>
        <end position="3420"/>
    </location>
</feature>
<feature type="compositionally biased region" description="Basic and acidic residues" evidence="7">
    <location>
        <begin position="1192"/>
        <end position="1216"/>
    </location>
</feature>
<feature type="compositionally biased region" description="Basic residues" evidence="7">
    <location>
        <begin position="5514"/>
        <end position="5537"/>
    </location>
</feature>
<feature type="compositionally biased region" description="Basic and acidic residues" evidence="7">
    <location>
        <begin position="2669"/>
        <end position="2678"/>
    </location>
</feature>
<dbReference type="InterPro" id="IPR022642">
    <property type="entry name" value="CheR_C"/>
</dbReference>
<dbReference type="PROSITE" id="PS50005">
    <property type="entry name" value="TPR"/>
    <property type="match status" value="1"/>
</dbReference>
<comment type="similarity">
    <text evidence="1">Belongs to the aspartate/ornithine carbamoyltransferase superfamily. OTCase family.</text>
</comment>
<feature type="compositionally biased region" description="Basic residues" evidence="7">
    <location>
        <begin position="4515"/>
        <end position="4525"/>
    </location>
</feature>
<feature type="region of interest" description="Disordered" evidence="7">
    <location>
        <begin position="4914"/>
        <end position="5163"/>
    </location>
</feature>
<feature type="compositionally biased region" description="Basic and acidic residues" evidence="7">
    <location>
        <begin position="6237"/>
        <end position="6254"/>
    </location>
</feature>
<dbReference type="CDD" id="cd01949">
    <property type="entry name" value="GGDEF"/>
    <property type="match status" value="1"/>
</dbReference>
<feature type="compositionally biased region" description="Basic residues" evidence="7">
    <location>
        <begin position="6991"/>
        <end position="7009"/>
    </location>
</feature>
<feature type="region of interest" description="Disordered" evidence="7">
    <location>
        <begin position="3455"/>
        <end position="3696"/>
    </location>
</feature>
<evidence type="ECO:0000313" key="12">
    <source>
        <dbReference type="EMBL" id="GEU28358.1"/>
    </source>
</evidence>
<dbReference type="PANTHER" id="PTHR45753:SF3">
    <property type="entry name" value="ORNITHINE TRANSCARBAMYLASE, MITOCHONDRIAL"/>
    <property type="match status" value="1"/>
</dbReference>
<dbReference type="SUPFAM" id="SSF52172">
    <property type="entry name" value="CheY-like"/>
    <property type="match status" value="1"/>
</dbReference>
<feature type="compositionally biased region" description="Polar residues" evidence="7">
    <location>
        <begin position="1097"/>
        <end position="1108"/>
    </location>
</feature>
<evidence type="ECO:0000256" key="6">
    <source>
        <dbReference type="PROSITE-ProRule" id="PRU00339"/>
    </source>
</evidence>
<feature type="compositionally biased region" description="Basic and acidic residues" evidence="7">
    <location>
        <begin position="7156"/>
        <end position="7165"/>
    </location>
</feature>
<dbReference type="InterPro" id="IPR036901">
    <property type="entry name" value="Asp/Orn_carbamoylTrfase_sf"/>
</dbReference>
<feature type="domain" description="CheW-like" evidence="10">
    <location>
        <begin position="6073"/>
        <end position="6223"/>
    </location>
</feature>
<feature type="compositionally biased region" description="Basic residues" evidence="7">
    <location>
        <begin position="6878"/>
        <end position="6889"/>
    </location>
</feature>
<feature type="compositionally biased region" description="Low complexity" evidence="7">
    <location>
        <begin position="3674"/>
        <end position="3691"/>
    </location>
</feature>
<keyword evidence="6" id="KW-0802">TPR repeat</keyword>
<feature type="compositionally biased region" description="Basic and acidic residues" evidence="7">
    <location>
        <begin position="3615"/>
        <end position="3625"/>
    </location>
</feature>
<feature type="compositionally biased region" description="Basic residues" evidence="7">
    <location>
        <begin position="2655"/>
        <end position="2668"/>
    </location>
</feature>
<feature type="compositionally biased region" description="Basic residues" evidence="7">
    <location>
        <begin position="4110"/>
        <end position="4125"/>
    </location>
</feature>
<feature type="region of interest" description="Disordered" evidence="7">
    <location>
        <begin position="2600"/>
        <end position="2684"/>
    </location>
</feature>
<feature type="compositionally biased region" description="Basic and acidic residues" evidence="7">
    <location>
        <begin position="5012"/>
        <end position="5022"/>
    </location>
</feature>
<feature type="region of interest" description="Disordered" evidence="7">
    <location>
        <begin position="3428"/>
        <end position="3447"/>
    </location>
</feature>
<feature type="region of interest" description="Disordered" evidence="7">
    <location>
        <begin position="708"/>
        <end position="781"/>
    </location>
</feature>
<dbReference type="GO" id="GO:0004585">
    <property type="term" value="F:ornithine carbamoyltransferase activity"/>
    <property type="evidence" value="ECO:0007669"/>
    <property type="project" value="UniProtKB-EC"/>
</dbReference>
<dbReference type="InterPro" id="IPR000780">
    <property type="entry name" value="CheR_MeTrfase"/>
</dbReference>
<feature type="compositionally biased region" description="Basic and acidic residues" evidence="7">
    <location>
        <begin position="5282"/>
        <end position="5293"/>
    </location>
</feature>
<feature type="compositionally biased region" description="Basic and acidic residues" evidence="7">
    <location>
        <begin position="3455"/>
        <end position="3467"/>
    </location>
</feature>
<keyword evidence="3 12" id="KW-0808">Transferase</keyword>
<comment type="caution">
    <text evidence="12">The sequence shown here is derived from an EMBL/GenBank/DDBJ whole genome shotgun (WGS) entry which is preliminary data.</text>
</comment>
<feature type="compositionally biased region" description="Basic and acidic residues" evidence="7">
    <location>
        <begin position="6772"/>
        <end position="6782"/>
    </location>
</feature>
<feature type="region of interest" description="Disordered" evidence="7">
    <location>
        <begin position="5479"/>
        <end position="5592"/>
    </location>
</feature>
<evidence type="ECO:0000259" key="11">
    <source>
        <dbReference type="PROSITE" id="PS50887"/>
    </source>
</evidence>
<evidence type="ECO:0000259" key="8">
    <source>
        <dbReference type="PROSITE" id="PS50110"/>
    </source>
</evidence>
<feature type="region of interest" description="Disordered" evidence="7">
    <location>
        <begin position="6496"/>
        <end position="6609"/>
    </location>
</feature>
<dbReference type="Gene3D" id="2.40.50.180">
    <property type="entry name" value="CheA-289, Domain 4"/>
    <property type="match status" value="1"/>
</dbReference>
<dbReference type="InterPro" id="IPR001789">
    <property type="entry name" value="Sig_transdc_resp-reg_receiver"/>
</dbReference>
<feature type="compositionally biased region" description="Basic residues" evidence="7">
    <location>
        <begin position="5231"/>
        <end position="5244"/>
    </location>
</feature>
<dbReference type="Pfam" id="PF00185">
    <property type="entry name" value="OTCace"/>
    <property type="match status" value="1"/>
</dbReference>
<feature type="compositionally biased region" description="Low complexity" evidence="7">
    <location>
        <begin position="6839"/>
        <end position="6853"/>
    </location>
</feature>
<feature type="compositionally biased region" description="Basic residues" evidence="7">
    <location>
        <begin position="4718"/>
        <end position="4728"/>
    </location>
</feature>
<feature type="compositionally biased region" description="Low complexity" evidence="7">
    <location>
        <begin position="4566"/>
        <end position="4578"/>
    </location>
</feature>
<feature type="region of interest" description="Disordered" evidence="7">
    <location>
        <begin position="5883"/>
        <end position="5933"/>
    </location>
</feature>
<feature type="compositionally biased region" description="Low complexity" evidence="7">
    <location>
        <begin position="3065"/>
        <end position="3075"/>
    </location>
</feature>
<feature type="compositionally biased region" description="Basic residues" evidence="7">
    <location>
        <begin position="1931"/>
        <end position="1945"/>
    </location>
</feature>
<feature type="region of interest" description="Disordered" evidence="7">
    <location>
        <begin position="190"/>
        <end position="219"/>
    </location>
</feature>
<dbReference type="SUPFAM" id="SSF53671">
    <property type="entry name" value="Aspartate/ornithine carbamoyltransferase"/>
    <property type="match status" value="1"/>
</dbReference>
<dbReference type="Gene3D" id="3.30.70.270">
    <property type="match status" value="1"/>
</dbReference>
<proteinExistence type="inferred from homology"/>
<dbReference type="PROSITE" id="PS00097">
    <property type="entry name" value="CARBAMOYLTRANSFERASE"/>
    <property type="match status" value="1"/>
</dbReference>
<dbReference type="PROSITE" id="PS50887">
    <property type="entry name" value="GGDEF"/>
    <property type="match status" value="1"/>
</dbReference>
<dbReference type="Pfam" id="PF00072">
    <property type="entry name" value="Response_reg"/>
    <property type="match status" value="1"/>
</dbReference>
<dbReference type="PROSITE" id="PS50851">
    <property type="entry name" value="CHEW"/>
    <property type="match status" value="1"/>
</dbReference>
<feature type="region of interest" description="Disordered" evidence="7">
    <location>
        <begin position="297"/>
        <end position="414"/>
    </location>
</feature>
<feature type="region of interest" description="Disordered" evidence="7">
    <location>
        <begin position="2715"/>
        <end position="2745"/>
    </location>
</feature>
<feature type="compositionally biased region" description="Basic and acidic residues" evidence="7">
    <location>
        <begin position="4173"/>
        <end position="4182"/>
    </location>
</feature>
<dbReference type="PRINTS" id="PR00102">
    <property type="entry name" value="OTCASE"/>
</dbReference>
<feature type="compositionally biased region" description="Basic and acidic residues" evidence="7">
    <location>
        <begin position="1170"/>
        <end position="1179"/>
    </location>
</feature>
<feature type="compositionally biased region" description="Pro residues" evidence="7">
    <location>
        <begin position="1332"/>
        <end position="1345"/>
    </location>
</feature>
<feature type="region of interest" description="Disordered" evidence="7">
    <location>
        <begin position="1713"/>
        <end position="1745"/>
    </location>
</feature>
<dbReference type="InterPro" id="IPR043128">
    <property type="entry name" value="Rev_trsase/Diguanyl_cyclase"/>
</dbReference>
<feature type="domain" description="GGDEF" evidence="11">
    <location>
        <begin position="7394"/>
        <end position="7532"/>
    </location>
</feature>
<feature type="compositionally biased region" description="Low complexity" evidence="7">
    <location>
        <begin position="6284"/>
        <end position="6294"/>
    </location>
</feature>
<dbReference type="InterPro" id="IPR029063">
    <property type="entry name" value="SAM-dependent_MTases_sf"/>
</dbReference>
<dbReference type="SMART" id="SM00028">
    <property type="entry name" value="TPR"/>
    <property type="match status" value="1"/>
</dbReference>
<feature type="region of interest" description="Disordered" evidence="7">
    <location>
        <begin position="7521"/>
        <end position="7541"/>
    </location>
</feature>
<dbReference type="Pfam" id="PF01739">
    <property type="entry name" value="CheR"/>
    <property type="match status" value="1"/>
</dbReference>
<name>A0A699GHT7_TANCI</name>
<evidence type="ECO:0000256" key="5">
    <source>
        <dbReference type="PROSITE-ProRule" id="PRU00169"/>
    </source>
</evidence>
<dbReference type="PRINTS" id="PR00100">
    <property type="entry name" value="AOTCASE"/>
</dbReference>
<organism evidence="12">
    <name type="scientific">Tanacetum cinerariifolium</name>
    <name type="common">Dalmatian daisy</name>
    <name type="synonym">Chrysanthemum cinerariifolium</name>
    <dbReference type="NCBI Taxonomy" id="118510"/>
    <lineage>
        <taxon>Eukaryota</taxon>
        <taxon>Viridiplantae</taxon>
        <taxon>Streptophyta</taxon>
        <taxon>Embryophyta</taxon>
        <taxon>Tracheophyta</taxon>
        <taxon>Spermatophyta</taxon>
        <taxon>Magnoliopsida</taxon>
        <taxon>eudicotyledons</taxon>
        <taxon>Gunneridae</taxon>
        <taxon>Pentapetalae</taxon>
        <taxon>asterids</taxon>
        <taxon>campanulids</taxon>
        <taxon>Asterales</taxon>
        <taxon>Asteraceae</taxon>
        <taxon>Asteroideae</taxon>
        <taxon>Anthemideae</taxon>
        <taxon>Anthemidinae</taxon>
        <taxon>Tanacetum</taxon>
    </lineage>
</organism>
<feature type="compositionally biased region" description="Basic and acidic residues" evidence="7">
    <location>
        <begin position="3137"/>
        <end position="3150"/>
    </location>
</feature>
<feature type="domain" description="Response regulatory" evidence="8">
    <location>
        <begin position="7213"/>
        <end position="7330"/>
    </location>
</feature>
<dbReference type="InterPro" id="IPR011006">
    <property type="entry name" value="CheY-like_superfamily"/>
</dbReference>
<evidence type="ECO:0000256" key="7">
    <source>
        <dbReference type="SAM" id="MobiDB-lite"/>
    </source>
</evidence>
<dbReference type="GO" id="GO:0000160">
    <property type="term" value="P:phosphorelay signal transduction system"/>
    <property type="evidence" value="ECO:0007669"/>
    <property type="project" value="InterPro"/>
</dbReference>
<gene>
    <name evidence="12" type="ORF">Tci_000336</name>
</gene>
<evidence type="ECO:0000259" key="9">
    <source>
        <dbReference type="PROSITE" id="PS50123"/>
    </source>
</evidence>
<protein>
    <recommendedName>
        <fullName evidence="2">ornithine carbamoyltransferase</fullName>
        <ecNumber evidence="2">2.1.3.3</ecNumber>
    </recommendedName>
</protein>
<dbReference type="Pfam" id="PF02729">
    <property type="entry name" value="OTCace_N"/>
    <property type="match status" value="1"/>
</dbReference>
<dbReference type="FunFam" id="3.30.70.270:FF:000001">
    <property type="entry name" value="Diguanylate cyclase domain protein"/>
    <property type="match status" value="1"/>
</dbReference>
<feature type="compositionally biased region" description="Basic and acidic residues" evidence="7">
    <location>
        <begin position="7101"/>
        <end position="7111"/>
    </location>
</feature>
<feature type="domain" description="CheR-type methyltransferase" evidence="9">
    <location>
        <begin position="5623"/>
        <end position="5838"/>
    </location>
</feature>
<feature type="compositionally biased region" description="Low complexity" evidence="7">
    <location>
        <begin position="3267"/>
        <end position="3276"/>
    </location>
</feature>
<dbReference type="SUPFAM" id="SSF48452">
    <property type="entry name" value="TPR-like"/>
    <property type="match status" value="1"/>
</dbReference>
<feature type="region of interest" description="Disordered" evidence="7">
    <location>
        <begin position="610"/>
        <end position="649"/>
    </location>
</feature>
<feature type="compositionally biased region" description="Pro residues" evidence="7">
    <location>
        <begin position="5903"/>
        <end position="5920"/>
    </location>
</feature>
<feature type="compositionally biased region" description="Low complexity" evidence="7">
    <location>
        <begin position="5479"/>
        <end position="5490"/>
    </location>
</feature>
<dbReference type="PANTHER" id="PTHR45753">
    <property type="entry name" value="ORNITHINE CARBAMOYLTRANSFERASE, MITOCHONDRIAL"/>
    <property type="match status" value="1"/>
</dbReference>
<feature type="compositionally biased region" description="Basic and acidic residues" evidence="7">
    <location>
        <begin position="1255"/>
        <end position="1269"/>
    </location>
</feature>
<evidence type="ECO:0000259" key="10">
    <source>
        <dbReference type="PROSITE" id="PS50851"/>
    </source>
</evidence>
<feature type="compositionally biased region" description="Basic residues" evidence="7">
    <location>
        <begin position="3015"/>
        <end position="3044"/>
    </location>
</feature>
<feature type="region of interest" description="Disordered" evidence="7">
    <location>
        <begin position="6678"/>
        <end position="6700"/>
    </location>
</feature>
<feature type="repeat" description="TPR" evidence="6">
    <location>
        <begin position="5970"/>
        <end position="6003"/>
    </location>
</feature>
<feature type="compositionally biased region" description="Basic and acidic residues" evidence="7">
    <location>
        <begin position="630"/>
        <end position="642"/>
    </location>
</feature>
<dbReference type="SMART" id="SM00260">
    <property type="entry name" value="CheW"/>
    <property type="match status" value="1"/>
</dbReference>
<sequence>MDQAQRAQRFHQVQLARVELAKILVAGQDVAHLPHLLGAVAGQHHPQVLDGRAHAAVVEVDEMGAGVGPQDIAAMAIAVQAQLGQVPGPVVAPAHAVERLLRNGGVRLGQVGRNEAIGLQERARFGAKGGDVERRTVLIRPDGAHGVDAADEAPGPFQHFRGVELRCAAAMALEHGKTEAVEMVQRGAVGPQGQGRHHGNFARGQRPSPRRPMLSSASSTHSGFRAEYGCGAAAAAAVSSAACWSAMAATRAAALASAAASAAASSSSSPGRSFCGGSWFMPSLYVARRVYCRLQSKKEHHATRPAPERQRIRRTRQLPVIRPQPRGCDDDGHAARLPDRHRDRPGNGDAGRMAEKSLGQGSHRCAEIQARQGRGTHPQPDHALHERSAGHVRSGAQGIRTAVRRARARRPDPDRRRSVVLGLLGRHGTAPWFVGPDLRRSAGTDAGGVPAGRRRNRRGRTGAGGRPGQGPQAGARPGSEPAGHPQVLGAAPQGAGGNRQARRAEGGPQRRLPLRQRQEDAYVLPAVQAAHHGHRAILPHRSCRHCCRRVRRSLLEKSPALCRPRPADLGRLHGPGQLGHGHPGRLPVRLPAAVHGSAVEPCRHRAAMPEHAAGHRHRQRPGRALPRAVRAADRGHRARPDPDGGGMPVCRTAAGQTRLERGGSRRGAVAGHADRARAAVPGHWHPGRHRHAAQPVPALVGRADARGVANRRRQARSHRPVAHRHHRLAAAGAADQRRDSDRGSRRLPRAGQHPRARHRRRLRVAGARGRHGHGGHPVRAGAAGVRPKLHVHGHDCGPGDHGRLFEAENPVLATAPDHARTGTDSRHDRRADAGRTFGRQTAGAEPGRAQPATAVCHVSVDQPDIATPHHGRIRQRLVDHRTGVAAVRGDFGRQCMDGVAGVCGLISTIAATGGRVSMRDAPGAPPSAAAGGTWARVRKSYRLLTDRTASAKARLMDSGGLPSDRPRTPVSIYREGEVDMMAAMRFAVMLSLTSVIAYAYAQHPLDQQLAQLTPPALVPLQGTGWPAGTLLCPLTPYESAVPGNSKVARRVNAVLEKNRFRGDEGHWSLIVIQPATTGDAGIEQLVFKRRNYDVVRSSSGLRGATTSVPAGFMPKAGEDPDDAGHAQAGAEDGHDGRPHPGGGARAQAQHRQGGGAVARHQQRHQRRQRHEAAERHAVQRAEQAGNGEIADEQMRHVKEQRRGDGTADRAHPDHRVAQAKTGGQSARHQVADDIADENDGHQAQPLFQRKADHVHEVTGQDHEKAEHRRPVTSAVSRRPAPGASNRRHPSRTAAPANRRSPPAPATARTWPARRSSARRNLPPANRAWAGPPRTPPRTSPLPGPVWAPAWRPRSTPGNRRRTAGSRSRAAHSQRSSWCNSSGPRPCSGTGFQTPPRLPRRATSRAVVPRYSIAHRRTRNRWPPSRRRPPTKPQNNGRGMPSLADRRSSMDGAETAGRGDARGVLVFIEVKLIPAKNVAFKNAKCVQAIDLTRFFRRRQDEIGHVIERGRQPAQRRRNRADQRRMPHFVVIDFLDRHVLRAQRLRQVARVALRVHQLVAARGDQQGRRRLCRDVPDRLRRGRRRGKMEHGPGGVIFHRQEIVGTGQPDPAAQVGRRHALRRQPARIERHHRRVVGAGAVAHHEQALRVAAKARRVAPGPGHGLRRVGEKIGIGHCRVQPVIGHHGDDAARGQGPADKRIVAALAADPVAAVKKHHDGRRAVGLRGQRPAATPSASSSARISRKGRERRGMGRRWWWQCRYSRGRPFRAPCGALPKLPGAGLDYSGRVVGQRITAGKAAALLRGRGFDQLEAGRGPGPCGPGAAIENAAPLAHAGEPVVFERGIHHVAVAAVTVGHLDPLGPVGRPVAGGPQFIARLVGAAAAFEHEQDLAGGQAMDAVVAMVVGDVAIVFATAVCERLDDGRQQARVVLARSHGRQGPHHGRRQRGQHGAGRPGARHGQRSGSTHPALHVVELEQRRLHAGQRQAPGALTGRDLRRAGVEHRRQHLCHLLRRQFGIGLQAAHRDLADTHRQRALGLFAILGHRHELGPDRCVGPGRARQPQHDGRELVLALIAGGLAAARVIARHFPVLEREMAGAGRTGHQCQRQGRPAQEGHRRHLQLDEMLAVVLELFDRFDDVGQRRVHLVLFESGDHGRRPALAQLFQRGHVDIAIVEIRLQLRHVAHHEAAVLADGIAAHRRFAFWHPLLHESDDLLFRLRFGDGGRLDLVDQARAAVGALVPGVHAVQHFIALVNHQHRAFGQHVQVHVGDDHGHFDDAVGVRLEAGHFHVDPDQNVYPRVFDFVCFFHRFNADRPLLAGLAPDPSRARAPQRRAARIRRAHPAGSAPEGRRLHGSAHQVRPAGPGRQHAGADRFYLAGRPAMAVGADFPGHRPRHGVPAGAAGRVCRRRAGRGHRPAAGVGDAYPDGKIGQPVVVVRVAGVERLPAADDGAVPHRDCAAVQQVHAAGRPVAQGAHRGPDDARGLCLQGPVRDGRLETQRPRQRLFFRLRRPQAHPQAHRQAHRHDVCHLARFPGAAGLPENPALVLHGPRCRSAGAARPDQRRHGAAAVPAGAARVHVPVRTADVDQFAQARVRSRRLCRPAHRGARPGVGAGQDPHEQTTATTAHRHHHCRPRPPLPGGSGWPQIAVRHARQENQCGRRRHRASHHHVQRPGRDRQDRGTQDLAVPVRPVQIETAGRESDPAVHCRRHRTRLCRRPGVALAGGGRGGRHRGAPDPQQDRRDSVARAHARAGARVRFARLPGARSVGHGAPGGSGGDPATADGGPVVDPDRPVRHGQVVADQPAGARSRHRRARNFGRARHRQAHHDLYPAVPAARTGSGLVDHRFARLPGVWPLPFDGGHARACVRRIQALSWPLQVLQLPPPDRAPVRGARSGSGRQDRPHAPYVVWPAAARAAPPTLPRPVKDRDGLVRTRRRTRHCARRAAGPRRPGRAVHHPPGAARPGADRRPPGTGGGGSGLAGRRTGACRPHGHRHRAADAGARRLARCGRLPLAACLDRHRRRRPPARRRAPGTHGRLRAPPRTRRPRTPGVRRSGTGPLGDDGKPLRGRSALGRALPLGRRRLSAGASRMGAGFLRHGRRPGQPFRRSRRPLRPRVRGSAHQRPDARGDHRRHQHRHRLHQPERPPRGARMDAARAGPGAAHQLAAQRGRIGAAARRPQLRHCPALPGRPAARHGRLRGGAGHLPPPAGACGGTGPRGPDVHCAARPGARAVLPRPSAGSAGGGVRRHRTGGGAIEPVQPCARAARAVGDPHAPRAAAAGRHDGTQRHPALPAPGARAGPGGDQPRHRHAGAPPDRARTRRRPPSPRAGSVGSAPRPRAAADHGHAGAAVGHRPGNHHAPRRQRRVPGDQPPRAGAAGGQQLCHLPVRSGLRYAQPRIRRGERHAAGRQHHRSGQSARQRRALPARAARNLRGGRGTGRHLPGARHAADGLRAVRAADGGRARAGRDDGAGAKCQRLPRARAADLPHPVRLRRHCARQRPGVRTTERRANPAGIARKAGGTGVADGRRGARTQYADRQQPADRQHPAPEDARPGCADQWARPAPLGAGRVSGRRRARARTGDARPDQRGGTGQQLQAGGGGPHHRAAPGVRPAAGGGRSDRHHDEPHPRVRPPHRRGGGGAYRHGQLSRSARAGAGQFHQQRAAARVCQGRRGQTVAARRPAARPSGPGTAGLRRQWRRHRSRPHVAHLRSVLHDQAGTGWQRPGTVDQLQHRHLATGRADRGPQFAGGHRVYARSAAGGAGSAGAGRGADLSLKGARPRTISGRSAFSDFTLEEYEYVIERAHLIKRKFKNYEIYHPLIDRTLVMVFEKNSTRTRLSFEAGMHQLGGAAIYLNTRDSQLGRGEPVEDAGQVMSRMCDIIMVRTFGQDIIERFAAHSRVPVINGLTNEHHPCQVFADIFTFYEHRGAITGKTVAWIGDANNMLYSWLQAAEVFGFHVNVSTPKGYDMDMSLVSTDRYTFFANPSDACEGAHLVNTDVWTSMGYEEENAARLKAFDGWIVDGAKMARAAPDALFMHCLPAHRGEEVAAEVIDGPQSVVWDEAENRLHIQKALIEIRARLRVPDVPRQYRVRRRIPAGHLDRASADRQAPDRNRQRDRRRRHLARRHRQGQRPGALRTGRLCAQTGRESDRPMARVGPAVARKTAEVRGRRRHRHRHEAQERRRAVLDGRQPAAHFVRGPSPGKPERRSRGIDVALEREPGSGARPGGIPGPGIRKRRHRGAERRAHVAGHRADGTQSPGRQARHRPPGPGGKPLRGHEVARLLRNPGRHHHAQGPPRHRVDHAGPRSGPPEGRPDAALRVDDLQRLLVGAGAPGAANPDRPHASHRQWLGARQTLQGQRDRGYQEKTRDGLWRHRRHHRAAAVGGLCQFHQPLARCRVGPAYAAGAAGGEPHRNGAAADPDIHPGLHAHRGGKPHHHHRCRRTGGAKPPGRRAHADAGQSAPAGTLEAARAADGHLDHARDPSAAGKTPGAQPPGRRIAAGGHVVRRGGRCANAGPGAQHHRRDQRRGKPPAGAAGAGLGRTARHHDHVAGSRGRAGGRRGRRHRRGAHARAGGAAGPPQRRGGPRSGGHQPAALQGRFAAGRGVQGRRRRFDGQDRGGRRGRHRPPGPGAGAHVRQPARAAAQHPAGRHPGHHVCHADRRIGARAGSHRHRARPDHCGNPEHHARNLVQCGRTAQDHAGRHHGGRLHHQRHRRSAGQPAPHGRHHAGHGQRHGLDQRQAGGAVRKGVQHQQRTGHHHQGGRPDQPALAERRDRGGKGRRGGTRLFGRGHRDPAPGRPDLGVHLGHRADAQGDAVGGVGQRDGHGQIFGGDPAQRGRGARGDRPALGRDGPGAQAVAAIRPGAAGDALAGGGGAADHRDHAAAERSYPAVGRCAQIHQRGGAPVARLEHQTQIVRGLRRHPGHHPGAPDHRVQPLQQPVGSQPVGPPHDGCDPGHRCAAQRPAAGAGGGARLLPDRHRGPPRAHPQGAARHSRIDPEAAAAHQGQPGPGHPLRQAGVDDRGVEQGGDRIAAGAARKTGRPARRGRRHRPHAATGQCGQLRHQRNLQIHGRRGRRGASPAGRALGRLHQPAGKHAAGDHGGRHGLRAAGRRGGVAAGGVPDSAAVQPHPGRDGGIQPHGAVDPGQPGQRKSRQRPAARQARARAGPHVREFAVAAQQRAEGRHPGHHVRHRNRCVGQAAGGHRHRAGANQRGNPQHHQGNLGQRVAAAQDHGGSDRRRRLHHQRHRRRPGQPAPHGQHHAAHGERDRLHQRQAGGAVRKGVQYQQCADHHHQGGRPDQHPVAQRRHRGGKGRRSRPRLLGRGHRDPPPGGPDVGVHLGHRADAQGNAIGRLGQRDGHGQILGGDPPQRGRSAPGDRPAVRRDGPGAEARPAVRRRAAGDAVAGRGRGADQRHHDAAERRHPADGGVAQGHQRSGAPAAVRGRRPADQRGQLRRCGVSGHETARLPHRRRPLWLAPARRGAGAAVARAQAPAAGARSGRRPDGLSRRLGAGGGPVPGQRHAARRRPFRHPHHRGQLPRARRHGALAGTARRAGAGRAGRGGRSAHRERCQGRAVPGPGSGRRARHAATGGTGPPAHACAAHRPLSQRRRAVMTPAQTLVRAATGLNLSKAIIDRALRTRVTQTGAPDVDAYLDGMTPDELTALVELVVVPESWFYRDQQAFHATADYLKQQLLLDPNRLLHVLSLPCAGGEEPYTMAMVLLDAGIPANRFLIDAFDISPGCVARAKDGVYGRNAFRSQDLAFRERYFSSLGGDAWRIDDAVRKQVRFHQGNALEMATTRRSGFYDVIFCRNLLIYFDKPTTKAAIQNLDLMLKRDGLLFVGYAEVPSLCANGFAPLPYAQAFGLIKDAEAAARKKAAAAAVQAPSAPLPALAPASAPAPRRPAPRALRPAPPAPPVPLRTPAPAPVARPAAPAAPAAPATDRIDLLKEARRLADLGQLKEAERHSRDHLAQQPESAEAYFILGLVNELTNKHVQAEDYWKRCIYLQPDHYEALCHLALLAETNSDPVTAAALKARAARIYKRQQASAAQRNLQRPVGVDYKREWAAHFRRAAADTQALDASCLVFRIGREWLSLPTKLFVAVAPQARPHRLPHRTGRGLTGIVNVGGTLYPCMSLAALLGIDDSEGEAATHRHTFARLLLIQWEDQAYALPVADLHGIQRYATASVQAPAATINKGLSRFLSGVIAIDDMHWRPEPVLDAGPVPHGSGQPDPDPHRRPAGHGAPEERRHGGGVDDARRAFDQGGGIHRRPRGGGADRAQHGGRVHRRPARQAGAHAQPGGRAAGRGRPDLAAVAIAGQRRGCLAGRQRNPDQADARLHRHHRLFAGTGEPAGGDGMGAARCTGTAFVPIRRTADRARFVGAIRAARRRRRPRPAGAAGGNTGRSPGAGGRETCAKLRPAAVAGQRIAHQRTPDAAVHPGPAALQAQPGQPLFRDRTAARGHFQQRRSEIEGTVAAGAAKDAAAQAVRARTHRRHRGVRAPLVPAHGARPGAQPGQGCAVADHRRRHAGGPRHPGAHREPAQPHAAQRHRPRHGQRGGAHRRRQAWHGHRRAGGQAPRRHAQYRDQRRWQGRGPGKNPYARDRAQNGQCADGGGHVGRGADGVSVFAGLQSEGKHHRDFGARRGPRHRARNHPLAERHGAHRVRTGGGLPHLYHAAPHTVDRARAGGGRQGRSLCGAHRAGRTRDQGAAVDHPYAGKQAVLRFRRRTSGAGVSLAGAGPGRHRRRCGRTAGGGDRQRRAPLCAGGGRHQRRTKPGGAGHRPDFREDARHLGGRPARQRRSGPDPGRARPAAVDRQAAARRRAAPAYPVRPGGAPQDQARAGGGRLAHGARNGAQAAAKPGLPGRYRDRRHRRLERGAQRGIRPGDHRRRHAAHGRRGAAACGGQHRRAPGAVDRPYGRRSGAHVRRAAPGPDPDGPEHAGARRRVPRAGRGRARRHRHAGAARAARRRLRAAGQDPHHGQADTPQRRQPGHAPAHVAGRQRRRRRSRQRHAGRRSRARDVAAGHRRLHRRAGGRIENAGGMGGAARLRGGGGAAHRRALCRQLRALAGRTARYAGAHGRRRRRTGGRRLRLSAIGRCILQLRGAALEGRRGGRAVDRHGPRRRRGPAGDAPCGPHHHRPGPGQQRSVWHAARRRRTGGGADDFTAHQDRTDPAQHIGKPRLTGAPSDRKRVLMSEATALAAVNATAAADPEQALTAFKVRVLLVDDQLIIVEAVRRMLSDQADIEFHYVTDATLALQTAVQLQPTVILQDLVMPTIDGFGLIHQYRSDDSLRHIPVIVLSAKEDPKLKAHSFATGANDYMVKLPDKLELLARVRYHSGAHISRLQRDQAFRFLRESQKSLADANIELQKLAALDALTGIANRRRFDETMRVEWQRGQRDKKPLTLLMCDVDFFKVYNDSFGHLAGDLALKKVAAVLTEHLKRPADLAARYGGEEFVIILPETPLAGALIVAESCRRHLEQLAIENPQATTALSCVTMSIGVASVVPSPKSSIDELIQHADQALYTAKSGGRNRVESAGQLPGPLPAST</sequence>
<feature type="compositionally biased region" description="Basic and acidic residues" evidence="7">
    <location>
        <begin position="4238"/>
        <end position="4249"/>
    </location>
</feature>
<dbReference type="Gene3D" id="1.25.40.10">
    <property type="entry name" value="Tetratricopeptide repeat domain"/>
    <property type="match status" value="1"/>
</dbReference>
<dbReference type="Gene3D" id="2.30.30.40">
    <property type="entry name" value="SH3 Domains"/>
    <property type="match status" value="1"/>
</dbReference>
<dbReference type="Gene3D" id="3.40.50.150">
    <property type="entry name" value="Vaccinia Virus protein VP39"/>
    <property type="match status" value="1"/>
</dbReference>
<evidence type="ECO:0000256" key="3">
    <source>
        <dbReference type="ARBA" id="ARBA00022679"/>
    </source>
</evidence>
<dbReference type="InterPro" id="IPR006131">
    <property type="entry name" value="Asp_carbamoyltransf_Asp/Orn-bd"/>
</dbReference>
<dbReference type="Pfam" id="PF00990">
    <property type="entry name" value="GGDEF"/>
    <property type="match status" value="1"/>
</dbReference>
<feature type="region of interest" description="Disordered" evidence="7">
    <location>
        <begin position="4691"/>
        <end position="4848"/>
    </location>
</feature>
<feature type="compositionally biased region" description="Low complexity" evidence="7">
    <location>
        <begin position="5921"/>
        <end position="5933"/>
    </location>
</feature>
<feature type="region of interest" description="Disordered" evidence="7">
    <location>
        <begin position="5192"/>
        <end position="5458"/>
    </location>
</feature>
<comment type="catalytic activity">
    <reaction evidence="4">
        <text>carbamoyl phosphate + L-ornithine = L-citrulline + phosphate + H(+)</text>
        <dbReference type="Rhea" id="RHEA:19513"/>
        <dbReference type="ChEBI" id="CHEBI:15378"/>
        <dbReference type="ChEBI" id="CHEBI:43474"/>
        <dbReference type="ChEBI" id="CHEBI:46911"/>
        <dbReference type="ChEBI" id="CHEBI:57743"/>
        <dbReference type="ChEBI" id="CHEBI:58228"/>
        <dbReference type="EC" id="2.1.3.3"/>
    </reaction>
</comment>
<feature type="region of interest" description="Disordered" evidence="7">
    <location>
        <begin position="2758"/>
        <end position="2809"/>
    </location>
</feature>
<feature type="compositionally biased region" description="Basic residues" evidence="7">
    <location>
        <begin position="6934"/>
        <end position="6963"/>
    </location>
</feature>
<feature type="compositionally biased region" description="Basic and acidic residues" evidence="7">
    <location>
        <begin position="379"/>
        <end position="389"/>
    </location>
</feature>
<feature type="compositionally biased region" description="Basic and acidic residues" evidence="7">
    <location>
        <begin position="3536"/>
        <end position="3549"/>
    </location>
</feature>
<feature type="compositionally biased region" description="Gly residues" evidence="7">
    <location>
        <begin position="3586"/>
        <end position="3598"/>
    </location>
</feature>